<reference evidence="6 7" key="1">
    <citation type="submission" date="2024-01" db="EMBL/GenBank/DDBJ databases">
        <authorList>
            <person name="Kunselman E."/>
        </authorList>
    </citation>
    <scope>NUCLEOTIDE SEQUENCE [LARGE SCALE GENOMIC DNA]</scope>
    <source>
        <strain evidence="6">2 abalone samples</strain>
    </source>
</reference>
<sequence>MLKIIWQTLIIIAITNNIATASNSSETAEEREVFNYFNNENRHNDMQYFSHVNPDAPKGGKVKYGIEGTFDTLNHYLSNGIKAAGYYLITATPMYRSPEHVAKYYPYIAEKYIIPNDYSYIIFKIRNNATWSNGKPILAKDFVFSLNALKEKGNTFMRINYDDITHAEIIDKRTVKMYLRYKNRKDLLLTIFSMPIYYSEQYSNLDDSKISSTPPITSGPYKITRFELGQHITYEKIADHWTSSLEVFKGRTNFQTIQVEYYRDNASLVQALKAGAIDLRLETISKNWIKNYNIPELEQGKLHKRTFNNTLPTGMSGLVFNTRRYPFNNREIRKAISYALDFAWINKNLMYNSYVRNLSYYTNSIYDTTGQMLTSKEMKILQEYKESLPPEIFTQPFILPNSKLCDIKKNLKTAMEILKKNGWHIVNNKLVNGNNKQLTIEMLHTSKNFHRVSAAFARNLEKLGIKIIITTVEPVNYRTKIHNFNFDMILDYFPFKNVLRNEQINYWHSKLANLAGSRNYAGIQNPVVDSLLNNLSNTTDNNELVALAHALDRVLLFNYYIIPCWRPKSLRFIYWDTVVPPKDSPQYELDLESWWAAEQNINSH</sequence>
<feature type="signal peptide" evidence="4">
    <location>
        <begin position="1"/>
        <end position="21"/>
    </location>
</feature>
<evidence type="ECO:0000313" key="7">
    <source>
        <dbReference type="Proteomes" id="UP001314181"/>
    </source>
</evidence>
<evidence type="ECO:0000256" key="2">
    <source>
        <dbReference type="ARBA" id="ARBA00005695"/>
    </source>
</evidence>
<proteinExistence type="inferred from homology"/>
<evidence type="ECO:0000256" key="3">
    <source>
        <dbReference type="ARBA" id="ARBA00022729"/>
    </source>
</evidence>
<comment type="caution">
    <text evidence="6">The sequence shown here is derived from an EMBL/GenBank/DDBJ whole genome shotgun (WGS) entry which is preliminary data.</text>
</comment>
<evidence type="ECO:0000256" key="4">
    <source>
        <dbReference type="SAM" id="SignalP"/>
    </source>
</evidence>
<gene>
    <name evidence="6" type="ORF">CAXC1_330043</name>
</gene>
<feature type="domain" description="Solute-binding protein family 5" evidence="5">
    <location>
        <begin position="103"/>
        <end position="492"/>
    </location>
</feature>
<dbReference type="SUPFAM" id="SSF53850">
    <property type="entry name" value="Periplasmic binding protein-like II"/>
    <property type="match status" value="1"/>
</dbReference>
<protein>
    <submittedName>
        <fullName evidence="6">Solute-binding protein family 5 domain-containing protein</fullName>
    </submittedName>
</protein>
<accession>A0ABP0EWL9</accession>
<dbReference type="CDD" id="cd08497">
    <property type="entry name" value="MbnE-like"/>
    <property type="match status" value="1"/>
</dbReference>
<evidence type="ECO:0000256" key="1">
    <source>
        <dbReference type="ARBA" id="ARBA00004418"/>
    </source>
</evidence>
<dbReference type="RefSeq" id="WP_338364350.1">
    <property type="nucleotide sequence ID" value="NZ_CAWVOK010000026.1"/>
</dbReference>
<dbReference type="PANTHER" id="PTHR30290">
    <property type="entry name" value="PERIPLASMIC BINDING COMPONENT OF ABC TRANSPORTER"/>
    <property type="match status" value="1"/>
</dbReference>
<dbReference type="InterPro" id="IPR039424">
    <property type="entry name" value="SBP_5"/>
</dbReference>
<dbReference type="InterPro" id="IPR030678">
    <property type="entry name" value="Peptide/Ni-bd"/>
</dbReference>
<dbReference type="Gene3D" id="3.40.190.10">
    <property type="entry name" value="Periplasmic binding protein-like II"/>
    <property type="match status" value="1"/>
</dbReference>
<dbReference type="InterPro" id="IPR000914">
    <property type="entry name" value="SBP_5_dom"/>
</dbReference>
<evidence type="ECO:0000313" key="6">
    <source>
        <dbReference type="EMBL" id="CAK8163283.1"/>
    </source>
</evidence>
<organism evidence="6 7">
    <name type="scientific">Candidatus Xenohaliotis californiensis</name>
    <dbReference type="NCBI Taxonomy" id="84677"/>
    <lineage>
        <taxon>Bacteria</taxon>
        <taxon>Pseudomonadati</taxon>
        <taxon>Pseudomonadota</taxon>
        <taxon>Alphaproteobacteria</taxon>
        <taxon>Rickettsiales</taxon>
        <taxon>Anaplasmataceae</taxon>
        <taxon>Candidatus Xenohaliotis</taxon>
    </lineage>
</organism>
<dbReference type="EMBL" id="CAWVOK010000026">
    <property type="protein sequence ID" value="CAK8163283.1"/>
    <property type="molecule type" value="Genomic_DNA"/>
</dbReference>
<name>A0ABP0EWL9_9RICK</name>
<feature type="chain" id="PRO_5045515412" evidence="4">
    <location>
        <begin position="22"/>
        <end position="604"/>
    </location>
</feature>
<keyword evidence="7" id="KW-1185">Reference proteome</keyword>
<dbReference type="PIRSF" id="PIRSF002741">
    <property type="entry name" value="MppA"/>
    <property type="match status" value="1"/>
</dbReference>
<dbReference type="Gene3D" id="3.10.105.10">
    <property type="entry name" value="Dipeptide-binding Protein, Domain 3"/>
    <property type="match status" value="1"/>
</dbReference>
<evidence type="ECO:0000259" key="5">
    <source>
        <dbReference type="Pfam" id="PF00496"/>
    </source>
</evidence>
<comment type="similarity">
    <text evidence="2">Belongs to the bacterial solute-binding protein 5 family.</text>
</comment>
<comment type="subcellular location">
    <subcellularLocation>
        <location evidence="1">Periplasm</location>
    </subcellularLocation>
</comment>
<dbReference type="Proteomes" id="UP001314181">
    <property type="component" value="Unassembled WGS sequence"/>
</dbReference>
<dbReference type="Pfam" id="PF00496">
    <property type="entry name" value="SBP_bac_5"/>
    <property type="match status" value="1"/>
</dbReference>
<keyword evidence="3 4" id="KW-0732">Signal</keyword>
<dbReference type="PANTHER" id="PTHR30290:SF64">
    <property type="entry name" value="ABC TRANSPORTER PERIPLASMIC BINDING PROTEIN"/>
    <property type="match status" value="1"/>
</dbReference>